<evidence type="ECO:0000256" key="6">
    <source>
        <dbReference type="ARBA" id="ARBA00022679"/>
    </source>
</evidence>
<evidence type="ECO:0000259" key="15">
    <source>
        <dbReference type="PROSITE" id="PS50109"/>
    </source>
</evidence>
<keyword evidence="8" id="KW-0547">Nucleotide-binding</keyword>
<feature type="domain" description="Histidine kinase" evidence="15">
    <location>
        <begin position="241"/>
        <end position="430"/>
    </location>
</feature>
<keyword evidence="9 16" id="KW-0418">Kinase</keyword>
<keyword evidence="17" id="KW-1185">Reference proteome</keyword>
<evidence type="ECO:0000256" key="5">
    <source>
        <dbReference type="ARBA" id="ARBA00022553"/>
    </source>
</evidence>
<evidence type="ECO:0000256" key="12">
    <source>
        <dbReference type="ARBA" id="ARBA00023012"/>
    </source>
</evidence>
<protein>
    <recommendedName>
        <fullName evidence="3">histidine kinase</fullName>
        <ecNumber evidence="3">2.7.13.3</ecNumber>
    </recommendedName>
</protein>
<gene>
    <name evidence="16" type="ORF">SAMN04488518_103283</name>
</gene>
<keyword evidence="6" id="KW-0808">Transferase</keyword>
<comment type="caution">
    <text evidence="16">The sequence shown here is derived from an EMBL/GenBank/DDBJ whole genome shotgun (WGS) entry which is preliminary data.</text>
</comment>
<evidence type="ECO:0000256" key="1">
    <source>
        <dbReference type="ARBA" id="ARBA00000085"/>
    </source>
</evidence>
<dbReference type="Proteomes" id="UP000199598">
    <property type="component" value="Unassembled WGS sequence"/>
</dbReference>
<name>A0A1I3Y0Q7_9HYPH</name>
<evidence type="ECO:0000313" key="16">
    <source>
        <dbReference type="EMBL" id="SFK25507.1"/>
    </source>
</evidence>
<proteinExistence type="predicted"/>
<dbReference type="EMBL" id="FOSK01000003">
    <property type="protein sequence ID" value="SFK25507.1"/>
    <property type="molecule type" value="Genomic_DNA"/>
</dbReference>
<evidence type="ECO:0000256" key="11">
    <source>
        <dbReference type="ARBA" id="ARBA00022989"/>
    </source>
</evidence>
<dbReference type="InterPro" id="IPR050398">
    <property type="entry name" value="HssS/ArlS-like"/>
</dbReference>
<dbReference type="PROSITE" id="PS50109">
    <property type="entry name" value="HIS_KIN"/>
    <property type="match status" value="1"/>
</dbReference>
<evidence type="ECO:0000256" key="14">
    <source>
        <dbReference type="SAM" id="Phobius"/>
    </source>
</evidence>
<dbReference type="SUPFAM" id="SSF55874">
    <property type="entry name" value="ATPase domain of HSP90 chaperone/DNA topoisomerase II/histidine kinase"/>
    <property type="match status" value="1"/>
</dbReference>
<evidence type="ECO:0000256" key="4">
    <source>
        <dbReference type="ARBA" id="ARBA00022475"/>
    </source>
</evidence>
<keyword evidence="12" id="KW-0902">Two-component regulatory system</keyword>
<dbReference type="CDD" id="cd00082">
    <property type="entry name" value="HisKA"/>
    <property type="match status" value="1"/>
</dbReference>
<dbReference type="GO" id="GO:0016301">
    <property type="term" value="F:kinase activity"/>
    <property type="evidence" value="ECO:0007669"/>
    <property type="project" value="UniProtKB-KW"/>
</dbReference>
<keyword evidence="10" id="KW-0067">ATP-binding</keyword>
<dbReference type="InterPro" id="IPR005467">
    <property type="entry name" value="His_kinase_dom"/>
</dbReference>
<evidence type="ECO:0000256" key="10">
    <source>
        <dbReference type="ARBA" id="ARBA00022840"/>
    </source>
</evidence>
<dbReference type="RefSeq" id="WP_093518337.1">
    <property type="nucleotide sequence ID" value="NZ_FOSK01000003.1"/>
</dbReference>
<dbReference type="Pfam" id="PF00512">
    <property type="entry name" value="HisKA"/>
    <property type="match status" value="1"/>
</dbReference>
<evidence type="ECO:0000256" key="7">
    <source>
        <dbReference type="ARBA" id="ARBA00022692"/>
    </source>
</evidence>
<sequence length="430" mass="49133">MFLFRRKRKKAKTLKRELRNWLLAFVGLLVIVYTIGLFSYLIAGLKLSNKVELKSFILAYEKALEKQPAHLPPEDARIFSTFKYEDLPEMVKKAFPKDEIELGHADIEPVGESGRAPEFVIFFLAERLNDGRTLYVVRMLKFNENLDTGGILDFDFLERVMFVGGAIILVLVFLLSQFLNRRINRRIASLQEWADTLNETSAVERRPDFHYDELNKIGDHLSGAARRLGRFVEREHSFLRHASHELRTPITIISGSTSVMEKIATDDKQRKVTARIKRASHSMETIVATLLWLGREQEPNPDFEKVDLSALLDEVIEDHKYLLCGKDIVLNVNLPALTVDAPKVPLSIIAANIIRNAFQHTQYGQIDISVSAQKIVISNQAADLSEQESEIVFEESYGVGLSLIRRIASRLNWTFQIEQIGDHVTTRLIF</sequence>
<dbReference type="InterPro" id="IPR036890">
    <property type="entry name" value="HATPase_C_sf"/>
</dbReference>
<dbReference type="PANTHER" id="PTHR45528">
    <property type="entry name" value="SENSOR HISTIDINE KINASE CPXA"/>
    <property type="match status" value="1"/>
</dbReference>
<dbReference type="InterPro" id="IPR036097">
    <property type="entry name" value="HisK_dim/P_sf"/>
</dbReference>
<comment type="catalytic activity">
    <reaction evidence="1">
        <text>ATP + protein L-histidine = ADP + protein N-phospho-L-histidine.</text>
        <dbReference type="EC" id="2.7.13.3"/>
    </reaction>
</comment>
<evidence type="ECO:0000256" key="8">
    <source>
        <dbReference type="ARBA" id="ARBA00022741"/>
    </source>
</evidence>
<dbReference type="Gene3D" id="1.10.287.130">
    <property type="match status" value="1"/>
</dbReference>
<dbReference type="InterPro" id="IPR003661">
    <property type="entry name" value="HisK_dim/P_dom"/>
</dbReference>
<dbReference type="PANTHER" id="PTHR45528:SF1">
    <property type="entry name" value="SENSOR HISTIDINE KINASE CPXA"/>
    <property type="match status" value="1"/>
</dbReference>
<keyword evidence="11 14" id="KW-1133">Transmembrane helix</keyword>
<keyword evidence="5" id="KW-0597">Phosphoprotein</keyword>
<evidence type="ECO:0000313" key="17">
    <source>
        <dbReference type="Proteomes" id="UP000199598"/>
    </source>
</evidence>
<organism evidence="16 17">
    <name type="scientific">Pseudovibrio ascidiaceicola</name>
    <dbReference type="NCBI Taxonomy" id="285279"/>
    <lineage>
        <taxon>Bacteria</taxon>
        <taxon>Pseudomonadati</taxon>
        <taxon>Pseudomonadota</taxon>
        <taxon>Alphaproteobacteria</taxon>
        <taxon>Hyphomicrobiales</taxon>
        <taxon>Stappiaceae</taxon>
        <taxon>Pseudovibrio</taxon>
    </lineage>
</organism>
<dbReference type="SUPFAM" id="SSF47384">
    <property type="entry name" value="Homodimeric domain of signal transducing histidine kinase"/>
    <property type="match status" value="1"/>
</dbReference>
<evidence type="ECO:0000256" key="3">
    <source>
        <dbReference type="ARBA" id="ARBA00012438"/>
    </source>
</evidence>
<reference evidence="16 17" key="1">
    <citation type="submission" date="2016-10" db="EMBL/GenBank/DDBJ databases">
        <authorList>
            <person name="Varghese N."/>
            <person name="Submissions S."/>
        </authorList>
    </citation>
    <scope>NUCLEOTIDE SEQUENCE [LARGE SCALE GENOMIC DNA]</scope>
    <source>
        <strain evidence="16 17">DSM 16392</strain>
    </source>
</reference>
<evidence type="ECO:0000256" key="13">
    <source>
        <dbReference type="ARBA" id="ARBA00023136"/>
    </source>
</evidence>
<feature type="transmembrane region" description="Helical" evidence="14">
    <location>
        <begin position="160"/>
        <end position="179"/>
    </location>
</feature>
<feature type="transmembrane region" description="Helical" evidence="14">
    <location>
        <begin position="21"/>
        <end position="43"/>
    </location>
</feature>
<keyword evidence="7 14" id="KW-0812">Transmembrane</keyword>
<accession>A0A1I3Y0Q7</accession>
<dbReference type="Gene3D" id="3.30.565.10">
    <property type="entry name" value="Histidine kinase-like ATPase, C-terminal domain"/>
    <property type="match status" value="1"/>
</dbReference>
<evidence type="ECO:0000256" key="9">
    <source>
        <dbReference type="ARBA" id="ARBA00022777"/>
    </source>
</evidence>
<dbReference type="SMART" id="SM00388">
    <property type="entry name" value="HisKA"/>
    <property type="match status" value="1"/>
</dbReference>
<evidence type="ECO:0000256" key="2">
    <source>
        <dbReference type="ARBA" id="ARBA00004651"/>
    </source>
</evidence>
<keyword evidence="4" id="KW-1003">Cell membrane</keyword>
<keyword evidence="13 14" id="KW-0472">Membrane</keyword>
<comment type="subcellular location">
    <subcellularLocation>
        <location evidence="2">Cell membrane</location>
        <topology evidence="2">Multi-pass membrane protein</topology>
    </subcellularLocation>
</comment>
<dbReference type="EC" id="2.7.13.3" evidence="3"/>